<dbReference type="OrthoDB" id="4850431at2759"/>
<reference evidence="2 3" key="2">
    <citation type="journal article" date="2017" name="Sci. Rep.">
        <title>Ant-infecting Ophiocordyceps genomes reveal a high diversity of potential behavioral manipulation genes and a possible major role for enterotoxins.</title>
        <authorList>
            <person name="de Bekker C."/>
            <person name="Ohm R.A."/>
            <person name="Evans H.C."/>
            <person name="Brachmann A."/>
            <person name="Hughes D.P."/>
        </authorList>
    </citation>
    <scope>NUCLEOTIDE SEQUENCE [LARGE SCALE GENOMIC DNA]</scope>
    <source>
        <strain evidence="2 3">SC16a</strain>
    </source>
</reference>
<dbReference type="Proteomes" id="UP000037136">
    <property type="component" value="Unassembled WGS sequence"/>
</dbReference>
<protein>
    <submittedName>
        <fullName evidence="2">Uncharacterized protein</fullName>
    </submittedName>
</protein>
<name>A0A2A9PB02_OPHUN</name>
<evidence type="ECO:0000313" key="2">
    <source>
        <dbReference type="EMBL" id="PFH58181.1"/>
    </source>
</evidence>
<organism evidence="2 3">
    <name type="scientific">Ophiocordyceps unilateralis</name>
    <name type="common">Zombie-ant fungus</name>
    <name type="synonym">Torrubia unilateralis</name>
    <dbReference type="NCBI Taxonomy" id="268505"/>
    <lineage>
        <taxon>Eukaryota</taxon>
        <taxon>Fungi</taxon>
        <taxon>Dikarya</taxon>
        <taxon>Ascomycota</taxon>
        <taxon>Pezizomycotina</taxon>
        <taxon>Sordariomycetes</taxon>
        <taxon>Hypocreomycetidae</taxon>
        <taxon>Hypocreales</taxon>
        <taxon>Ophiocordycipitaceae</taxon>
        <taxon>Ophiocordyceps</taxon>
    </lineage>
</organism>
<feature type="compositionally biased region" description="Basic and acidic residues" evidence="1">
    <location>
        <begin position="119"/>
        <end position="137"/>
    </location>
</feature>
<evidence type="ECO:0000256" key="1">
    <source>
        <dbReference type="SAM" id="MobiDB-lite"/>
    </source>
</evidence>
<gene>
    <name evidence="2" type="ORF">XA68_14051</name>
</gene>
<accession>A0A2A9PB02</accession>
<feature type="region of interest" description="Disordered" evidence="1">
    <location>
        <begin position="1"/>
        <end position="153"/>
    </location>
</feature>
<reference evidence="2 3" key="1">
    <citation type="journal article" date="2015" name="BMC Genomics">
        <title>Gene expression during zombie ant biting behavior reflects the complexity underlying fungal parasitic behavioral manipulation.</title>
        <authorList>
            <person name="de Bekker C."/>
            <person name="Ohm R.A."/>
            <person name="Loreto R.G."/>
            <person name="Sebastian A."/>
            <person name="Albert I."/>
            <person name="Merrow M."/>
            <person name="Brachmann A."/>
            <person name="Hughes D.P."/>
        </authorList>
    </citation>
    <scope>NUCLEOTIDE SEQUENCE [LARGE SCALE GENOMIC DNA]</scope>
    <source>
        <strain evidence="2 3">SC16a</strain>
    </source>
</reference>
<evidence type="ECO:0000313" key="3">
    <source>
        <dbReference type="Proteomes" id="UP000037136"/>
    </source>
</evidence>
<comment type="caution">
    <text evidence="2">The sequence shown here is derived from an EMBL/GenBank/DDBJ whole genome shotgun (WGS) entry which is preliminary data.</text>
</comment>
<sequence>MAARTAATETPRDATLDHDPGRGRRRSRSSTRNSFQALRCDESSTLRGRSPRRASSPLGPVAAPLRRHPRREHCPSRAAEGPSSSSLRRRRRQRSRSRGGLRRDRDLLHSTDLPSGLRNELRLLPDEQLLRPPKDENGVDGEAAAEQGCDKMA</sequence>
<keyword evidence="3" id="KW-1185">Reference proteome</keyword>
<feature type="compositionally biased region" description="Basic residues" evidence="1">
    <location>
        <begin position="87"/>
        <end position="100"/>
    </location>
</feature>
<dbReference type="AlphaFoldDB" id="A0A2A9PB02"/>
<dbReference type="STRING" id="268505.A0A2A9PB02"/>
<dbReference type="EMBL" id="LAZP02000319">
    <property type="protein sequence ID" value="PFH58181.1"/>
    <property type="molecule type" value="Genomic_DNA"/>
</dbReference>
<feature type="compositionally biased region" description="Basic and acidic residues" evidence="1">
    <location>
        <begin position="10"/>
        <end position="22"/>
    </location>
</feature>
<proteinExistence type="predicted"/>